<reference evidence="5 7" key="1">
    <citation type="submission" date="2024-02" db="EMBL/GenBank/DDBJ databases">
        <authorList>
            <person name="Chen Y."/>
            <person name="Shah S."/>
            <person name="Dougan E. K."/>
            <person name="Thang M."/>
            <person name="Chan C."/>
        </authorList>
    </citation>
    <scope>NUCLEOTIDE SEQUENCE [LARGE SCALE GENOMIC DNA]</scope>
</reference>
<evidence type="ECO:0000313" key="6">
    <source>
        <dbReference type="EMBL" id="CAK9039457.1"/>
    </source>
</evidence>
<dbReference type="EMBL" id="CAXAMN010010446">
    <property type="protein sequence ID" value="CAK9031794.1"/>
    <property type="molecule type" value="Genomic_DNA"/>
</dbReference>
<dbReference type="InterPro" id="IPR029063">
    <property type="entry name" value="SAM-dependent_MTases_sf"/>
</dbReference>
<dbReference type="SUPFAM" id="SSF53335">
    <property type="entry name" value="S-adenosyl-L-methionine-dependent methyltransferases"/>
    <property type="match status" value="1"/>
</dbReference>
<evidence type="ECO:0000313" key="5">
    <source>
        <dbReference type="EMBL" id="CAK9031794.1"/>
    </source>
</evidence>
<dbReference type="InterPro" id="IPR050750">
    <property type="entry name" value="C5-MTase"/>
</dbReference>
<proteinExistence type="predicted"/>
<dbReference type="InterPro" id="IPR001525">
    <property type="entry name" value="C5_MeTfrase"/>
</dbReference>
<sequence length="423" mass="46726">MASSLASALYKVGRVFRYLGRSVKAAEPCCGIGGLRTWTEASGVQYQSVCAYDFDADIEDFYNSLGQSGALGLEAVFCGPEKGDVTKVADDSLPDVELFLSGPPCQPYAPNGRGAGFADPRSEILEIAVRWIIHQAWRGSLVCFLLENSTALASHSYFWKLIDLIVCCCPFFRVEVLEQDLQVLMPHSRPRLWVRGLRMDCLDHPESPLPSPKVFEEIFDKKQFLADYLDDSLPNLDPSSLTDTMRANLALYKKLAAEAIEKDGVTAQVMCIELDRNPLRQYGGALSFDAIPSLRTQGPKVFLVSLADLKASWEKQRFHRYLSTSERLKLQGHSESLTKHFRTDAAATKGAGNAFNVLQVACMVSPLLEAAVRAGVLRREGVQKLSQTELAALIPSSGPLASPSLQHEAAETVIQHRRKRMRC</sequence>
<dbReference type="Gene3D" id="3.40.50.150">
    <property type="entry name" value="Vaccinia Virus protein VP39"/>
    <property type="match status" value="1"/>
</dbReference>
<evidence type="ECO:0000313" key="4">
    <source>
        <dbReference type="EMBL" id="CAK9031179.1"/>
    </source>
</evidence>
<keyword evidence="2" id="KW-0808">Transferase</keyword>
<dbReference type="EMBL" id="CAXAMN010012947">
    <property type="protein sequence ID" value="CAK9039457.1"/>
    <property type="molecule type" value="Genomic_DNA"/>
</dbReference>
<dbReference type="PANTHER" id="PTHR46098:SF1">
    <property type="entry name" value="TRNA (CYTOSINE(38)-C(5))-METHYLTRANSFERASE"/>
    <property type="match status" value="1"/>
</dbReference>
<evidence type="ECO:0000256" key="3">
    <source>
        <dbReference type="ARBA" id="ARBA00022691"/>
    </source>
</evidence>
<evidence type="ECO:0000256" key="1">
    <source>
        <dbReference type="ARBA" id="ARBA00022603"/>
    </source>
</evidence>
<keyword evidence="1" id="KW-0489">Methyltransferase</keyword>
<organism evidence="5 7">
    <name type="scientific">Durusdinium trenchii</name>
    <dbReference type="NCBI Taxonomy" id="1381693"/>
    <lineage>
        <taxon>Eukaryota</taxon>
        <taxon>Sar</taxon>
        <taxon>Alveolata</taxon>
        <taxon>Dinophyceae</taxon>
        <taxon>Suessiales</taxon>
        <taxon>Symbiodiniaceae</taxon>
        <taxon>Durusdinium</taxon>
    </lineage>
</organism>
<dbReference type="Pfam" id="PF00145">
    <property type="entry name" value="DNA_methylase"/>
    <property type="match status" value="1"/>
</dbReference>
<comment type="caution">
    <text evidence="5">The sequence shown here is derived from an EMBL/GenBank/DDBJ whole genome shotgun (WGS) entry which is preliminary data.</text>
</comment>
<dbReference type="Proteomes" id="UP001642484">
    <property type="component" value="Unassembled WGS sequence"/>
</dbReference>
<evidence type="ECO:0000313" key="7">
    <source>
        <dbReference type="Proteomes" id="UP001642484"/>
    </source>
</evidence>
<evidence type="ECO:0000256" key="2">
    <source>
        <dbReference type="ARBA" id="ARBA00022679"/>
    </source>
</evidence>
<protein>
    <submittedName>
        <fullName evidence="5">Uncharacterized protein</fullName>
    </submittedName>
</protein>
<dbReference type="EMBL" id="CAXAMN010010224">
    <property type="protein sequence ID" value="CAK9031179.1"/>
    <property type="molecule type" value="Genomic_DNA"/>
</dbReference>
<accession>A0ABP0L0N6</accession>
<gene>
    <name evidence="4" type="ORF">CCMP2556_LOCUS18179</name>
    <name evidence="5" type="ORF">CCMP2556_LOCUS18420</name>
    <name evidence="6" type="ORF">CCMP2556_LOCUS21409</name>
</gene>
<dbReference type="PANTHER" id="PTHR46098">
    <property type="entry name" value="TRNA (CYTOSINE(38)-C(5))-METHYLTRANSFERASE"/>
    <property type="match status" value="1"/>
</dbReference>
<dbReference type="Gene3D" id="3.90.120.10">
    <property type="entry name" value="DNA Methylase, subunit A, domain 2"/>
    <property type="match status" value="1"/>
</dbReference>
<name>A0ABP0L0N6_9DINO</name>
<keyword evidence="3" id="KW-0949">S-adenosyl-L-methionine</keyword>
<keyword evidence="7" id="KW-1185">Reference proteome</keyword>